<dbReference type="EMBL" id="JTDE01000680">
    <property type="protein sequence ID" value="KAF7260596.1"/>
    <property type="molecule type" value="Genomic_DNA"/>
</dbReference>
<keyword evidence="2" id="KW-1185">Reference proteome</keyword>
<evidence type="ECO:0000313" key="2">
    <source>
        <dbReference type="Proteomes" id="UP000822476"/>
    </source>
</evidence>
<dbReference type="AlphaFoldDB" id="A0A8S9Z4Z0"/>
<dbReference type="Proteomes" id="UP000822476">
    <property type="component" value="Unassembled WGS sequence"/>
</dbReference>
<dbReference type="OrthoDB" id="10384502at2759"/>
<evidence type="ECO:0000313" key="1">
    <source>
        <dbReference type="EMBL" id="KAF7260596.1"/>
    </source>
</evidence>
<name>A0A8S9Z4Z0_9TREM</name>
<proteinExistence type="predicted"/>
<comment type="caution">
    <text evidence="1">The sequence shown here is derived from an EMBL/GenBank/DDBJ whole genome shotgun (WGS) entry which is preliminary data.</text>
</comment>
<accession>A0A8S9Z4Z0</accession>
<gene>
    <name evidence="1" type="ORF">EG68_02222</name>
</gene>
<organism evidence="1 2">
    <name type="scientific">Paragonimus skrjabini miyazakii</name>
    <dbReference type="NCBI Taxonomy" id="59628"/>
    <lineage>
        <taxon>Eukaryota</taxon>
        <taxon>Metazoa</taxon>
        <taxon>Spiralia</taxon>
        <taxon>Lophotrochozoa</taxon>
        <taxon>Platyhelminthes</taxon>
        <taxon>Trematoda</taxon>
        <taxon>Digenea</taxon>
        <taxon>Plagiorchiida</taxon>
        <taxon>Troglotremata</taxon>
        <taxon>Troglotrematidae</taxon>
        <taxon>Paragonimus</taxon>
    </lineage>
</organism>
<protein>
    <submittedName>
        <fullName evidence="1">Uncharacterized protein</fullName>
    </submittedName>
</protein>
<reference evidence="1" key="1">
    <citation type="submission" date="2019-07" db="EMBL/GenBank/DDBJ databases">
        <title>Annotation for the trematode Paragonimus miyazaki's.</title>
        <authorList>
            <person name="Choi Y.-J."/>
        </authorList>
    </citation>
    <scope>NUCLEOTIDE SEQUENCE</scope>
    <source>
        <strain evidence="1">Japan</strain>
    </source>
</reference>
<sequence>MPRSLQEDSRGFGCRAAEPFAIKHPLRSVDWYRVLEGEDCLGKTVLFAKGPSTETETWIKSFQRTLFIVVNGAELNMTYSTCK</sequence>